<keyword evidence="6" id="KW-0862">Zinc</keyword>
<dbReference type="InterPro" id="IPR043519">
    <property type="entry name" value="NT_sf"/>
</dbReference>
<evidence type="ECO:0000256" key="8">
    <source>
        <dbReference type="SAM" id="MobiDB-lite"/>
    </source>
</evidence>
<proteinExistence type="predicted"/>
<dbReference type="CDD" id="cd05402">
    <property type="entry name" value="NT_PAP_TUTase"/>
    <property type="match status" value="1"/>
</dbReference>
<evidence type="ECO:0000256" key="1">
    <source>
        <dbReference type="ARBA" id="ARBA00001936"/>
    </source>
</evidence>
<sequence>MNDFLQAASSSEEEAHSTEEEKEKALLKKQVVGSLANDEAKENEVEETTEKTHGDDASIENEEEHHVKKPNENDEARPNEEEQSVIQEHYENELAERGAEALFVDEQPIFAKDDVVDLEIETTQEEHGLETDNKGYFAKNFGECKRSRPVRNNAQPQQADVQEPAKAVDSGTASTSQQTKPKEKKETEEIQYAPEDFPFGEMMGKRFPLKRTDTDQRDMKMTCYIEKTGRLGAITISVKTGLPEYKEHPACLAMLDNKTDEARVREVVAECRDAFIKFTQDLVESGRDHAFRTLAVPSTREFLAKHDIQFLEKPPLHPQNKHACYVCQVCKHHFSTTTSCREHLLGGEHENSVRRHRVRKQLLENLPELTQAHYDKMHEEIERMLAKRDDGADGSTLAHQARRIVSFVDDSIRYVADERETIGGMEATTLQTFRDHSKWSLDLYGSSLVGLDEWSPEDQDKDNSDINLHLSVPTITMRHFTWIDFFKEVNTAMEERATKCTLPVPKNAQYTKHKTFEFEMDQFKVIMHINCPERMLLSRAVAFWSTFRAGVIKFLRWIRKWALICDLIENIEKKQPGLPIYIVDLMSLHFLLQKGLLPNIFKDHGFTASETLIRPLPEFKNSDEVKAVAGKDGSLDWNLGQLFHDFLEYYVQERNALYIYVTDNKHVDSIILSNRRVTIVEPHGNIVSVSGQVFCHIFNVALHTFCYIKVANFGTTSSLVQLLMRAPIEKSRDNDQKTKKKNAGDAWSEKWGDKVKNGDDEPSEEQAAGIVWKYNLRELKEEGRLEKDDMADRVYSRRTLYLLLESEAVEEFSRQYRNELFNKHFEKLITTNDWAKYIRKIKFVEPGYEMQNEPENVIEADEEEAVEGTGWGCYNIDEQIDYHGTTLATEDRDIKLFPTLAAGDASNLEALGMSRISDINMDATAKTNFVPKKVSVEDFAILFKDPESLGTIERNEEYDFEVRDNLTGGYTVERKCTACNSSDHINLNCPELERPIYVELPPPSDSVGEKVSVIINKMFDRDAVSEREAKKVESKVKELETNMNGSNIAKLGFGTVKLALFGSYCNRIGMKTSDVDICLIFADHSKAKPKVDTQTVMRKINGSLNYCHFTDNVQPVYRAKVPIVQFKLHLDAHFNKYKATNTPIVETKGKILDADVSYYNTLAMHNSRLLATYCELWPELRNLGVFVKAWAKDNFIGDAACGSISSYGHMLMLIHFLQQQEILPVLTEAPWLPKDYPRQECEGCDITFLEPADLHKAKQRMNWAPTSQRLGMIFLKYLDFYSNYDFNNQVIQIRTRRMVYIDEKREDSVIRAMTQWSLERHMYIEDPFERTHNLPSGVKERMMVYVMRCFAHSKEVLWTTKNLEQIVRSKSPKIKGPNPLKKQFAQARGNVPQEPEELEAPEKLLAHCRNLRGPPESRERCKQCFQPGHYAGNCPKKDDGFVPRQAKGFAKRRTGNYGNSNGAKSEANANETNVNVNQNDFNRGNESHNRSQPKQQEGDARMLPPTSASSNPRNSQPKQQSHQQIQKPSHNRPGLPALSLEASFKGPSQKKLISPPQKGDRGVLSVSKQVLLLKSEQGPSLNDRPQNLQQFGNATPNYNEQGHYRQRHEFNYTTIPLPTDDAQSSTGTPTKNKKKKRNKNKYRPTPPN</sequence>
<feature type="compositionally biased region" description="Basic and acidic residues" evidence="8">
    <location>
        <begin position="13"/>
        <end position="26"/>
    </location>
</feature>
<keyword evidence="4" id="KW-0479">Metal-binding</keyword>
<dbReference type="PROSITE" id="PS00028">
    <property type="entry name" value="ZINC_FINGER_C2H2_1"/>
    <property type="match status" value="1"/>
</dbReference>
<feature type="region of interest" description="Disordered" evidence="8">
    <location>
        <begin position="147"/>
        <end position="189"/>
    </location>
</feature>
<protein>
    <submittedName>
        <fullName evidence="11">RNA uridylyltransferase</fullName>
    </submittedName>
</protein>
<organism evidence="10 11">
    <name type="scientific">Mesorhabditis belari</name>
    <dbReference type="NCBI Taxonomy" id="2138241"/>
    <lineage>
        <taxon>Eukaryota</taxon>
        <taxon>Metazoa</taxon>
        <taxon>Ecdysozoa</taxon>
        <taxon>Nematoda</taxon>
        <taxon>Chromadorea</taxon>
        <taxon>Rhabditida</taxon>
        <taxon>Rhabditina</taxon>
        <taxon>Rhabditomorpha</taxon>
        <taxon>Rhabditoidea</taxon>
        <taxon>Rhabditidae</taxon>
        <taxon>Mesorhabditinae</taxon>
        <taxon>Mesorhabditis</taxon>
    </lineage>
</organism>
<dbReference type="InterPro" id="IPR001878">
    <property type="entry name" value="Znf_CCHC"/>
</dbReference>
<evidence type="ECO:0000313" key="11">
    <source>
        <dbReference type="WBParaSite" id="MBELARI_LOCUS13841.3"/>
    </source>
</evidence>
<feature type="compositionally biased region" description="Polar residues" evidence="8">
    <location>
        <begin position="1577"/>
        <end position="1600"/>
    </location>
</feature>
<keyword evidence="3" id="KW-0808">Transferase</keyword>
<dbReference type="SMART" id="SM00343">
    <property type="entry name" value="ZnF_C2HC"/>
    <property type="match status" value="2"/>
</dbReference>
<name>A0AAF3EIN6_9BILA</name>
<comment type="cofactor">
    <cofactor evidence="2">
        <name>Mg(2+)</name>
        <dbReference type="ChEBI" id="CHEBI:18420"/>
    </cofactor>
</comment>
<feature type="compositionally biased region" description="Polar residues" evidence="8">
    <location>
        <begin position="150"/>
        <end position="160"/>
    </location>
</feature>
<dbReference type="SUPFAM" id="SSF81631">
    <property type="entry name" value="PAP/OAS1 substrate-binding domain"/>
    <property type="match status" value="2"/>
</dbReference>
<feature type="region of interest" description="Disordered" evidence="8">
    <location>
        <begin position="1"/>
        <end position="84"/>
    </location>
</feature>
<evidence type="ECO:0000256" key="2">
    <source>
        <dbReference type="ARBA" id="ARBA00001946"/>
    </source>
</evidence>
<feature type="compositionally biased region" description="Low complexity" evidence="8">
    <location>
        <begin position="1468"/>
        <end position="1482"/>
    </location>
</feature>
<feature type="region of interest" description="Disordered" evidence="8">
    <location>
        <begin position="1576"/>
        <end position="1648"/>
    </location>
</feature>
<feature type="compositionally biased region" description="Polar residues" evidence="8">
    <location>
        <begin position="1611"/>
        <end position="1625"/>
    </location>
</feature>
<evidence type="ECO:0000256" key="5">
    <source>
        <dbReference type="ARBA" id="ARBA00022842"/>
    </source>
</evidence>
<evidence type="ECO:0000256" key="4">
    <source>
        <dbReference type="ARBA" id="ARBA00022723"/>
    </source>
</evidence>
<feature type="compositionally biased region" description="Low complexity" evidence="8">
    <location>
        <begin position="1516"/>
        <end position="1528"/>
    </location>
</feature>
<evidence type="ECO:0000313" key="10">
    <source>
        <dbReference type="Proteomes" id="UP000887575"/>
    </source>
</evidence>
<dbReference type="GO" id="GO:0031123">
    <property type="term" value="P:RNA 3'-end processing"/>
    <property type="evidence" value="ECO:0007669"/>
    <property type="project" value="TreeGrafter"/>
</dbReference>
<dbReference type="SUPFAM" id="SSF81301">
    <property type="entry name" value="Nucleotidyltransferase"/>
    <property type="match status" value="1"/>
</dbReference>
<dbReference type="GO" id="GO:1990817">
    <property type="term" value="F:poly(A) RNA polymerase activity"/>
    <property type="evidence" value="ECO:0007669"/>
    <property type="project" value="UniProtKB-ARBA"/>
</dbReference>
<keyword evidence="10" id="KW-1185">Reference proteome</keyword>
<dbReference type="Pfam" id="PF22600">
    <property type="entry name" value="MTPAP-like_central"/>
    <property type="match status" value="1"/>
</dbReference>
<feature type="compositionally biased region" description="Basic and acidic residues" evidence="8">
    <location>
        <begin position="38"/>
        <end position="56"/>
    </location>
</feature>
<keyword evidence="5" id="KW-0460">Magnesium</keyword>
<feature type="domain" description="CCHC-type" evidence="9">
    <location>
        <begin position="1420"/>
        <end position="1436"/>
    </location>
</feature>
<dbReference type="PROSITE" id="PS50158">
    <property type="entry name" value="ZF_CCHC"/>
    <property type="match status" value="1"/>
</dbReference>
<dbReference type="InterPro" id="IPR054708">
    <property type="entry name" value="MTPAP-like_central"/>
</dbReference>
<keyword evidence="7" id="KW-0175">Coiled coil</keyword>
<feature type="coiled-coil region" evidence="7">
    <location>
        <begin position="1022"/>
        <end position="1049"/>
    </location>
</feature>
<dbReference type="Gene3D" id="3.30.460.10">
    <property type="entry name" value="Beta Polymerase, domain 2"/>
    <property type="match status" value="1"/>
</dbReference>
<dbReference type="Proteomes" id="UP000887575">
    <property type="component" value="Unassembled WGS sequence"/>
</dbReference>
<dbReference type="Pfam" id="PF03828">
    <property type="entry name" value="PAP_assoc"/>
    <property type="match status" value="1"/>
</dbReference>
<feature type="region of interest" description="Disordered" evidence="8">
    <location>
        <begin position="731"/>
        <end position="764"/>
    </location>
</feature>
<comment type="cofactor">
    <cofactor evidence="1">
        <name>Mn(2+)</name>
        <dbReference type="ChEBI" id="CHEBI:29035"/>
    </cofactor>
</comment>
<accession>A0AAF3EIN6</accession>
<feature type="compositionally biased region" description="Basic residues" evidence="8">
    <location>
        <begin position="1631"/>
        <end position="1642"/>
    </location>
</feature>
<dbReference type="WBParaSite" id="MBELARI_LOCUS13841.3">
    <property type="protein sequence ID" value="MBELARI_LOCUS13841.3"/>
    <property type="gene ID" value="MBELARI_LOCUS13841"/>
</dbReference>
<dbReference type="GO" id="GO:0050265">
    <property type="term" value="F:RNA uridylyltransferase activity"/>
    <property type="evidence" value="ECO:0007669"/>
    <property type="project" value="TreeGrafter"/>
</dbReference>
<feature type="compositionally biased region" description="Basic and acidic residues" evidence="8">
    <location>
        <begin position="747"/>
        <end position="759"/>
    </location>
</feature>
<dbReference type="InterPro" id="IPR002058">
    <property type="entry name" value="PAP_assoc"/>
</dbReference>
<feature type="compositionally biased region" description="Basic and acidic residues" evidence="8">
    <location>
        <begin position="63"/>
        <end position="80"/>
    </location>
</feature>
<dbReference type="PANTHER" id="PTHR12271:SF66">
    <property type="entry name" value="TERMINAL URIDYLYLTRANSFERASE TAILOR"/>
    <property type="match status" value="1"/>
</dbReference>
<reference evidence="11" key="1">
    <citation type="submission" date="2024-02" db="UniProtKB">
        <authorList>
            <consortium name="WormBaseParasite"/>
        </authorList>
    </citation>
    <scope>IDENTIFICATION</scope>
</reference>
<dbReference type="InterPro" id="IPR013087">
    <property type="entry name" value="Znf_C2H2_type"/>
</dbReference>
<feature type="compositionally biased region" description="Polar residues" evidence="8">
    <location>
        <begin position="1506"/>
        <end position="1515"/>
    </location>
</feature>
<feature type="region of interest" description="Disordered" evidence="8">
    <location>
        <begin position="1450"/>
        <end position="1540"/>
    </location>
</feature>
<dbReference type="PANTHER" id="PTHR12271">
    <property type="entry name" value="POLY A POLYMERASE CID PAP -RELATED"/>
    <property type="match status" value="1"/>
</dbReference>
<dbReference type="Gene3D" id="1.10.1410.10">
    <property type="match status" value="2"/>
</dbReference>
<evidence type="ECO:0000256" key="6">
    <source>
        <dbReference type="PROSITE-ProRule" id="PRU00047"/>
    </source>
</evidence>
<evidence type="ECO:0000256" key="7">
    <source>
        <dbReference type="SAM" id="Coils"/>
    </source>
</evidence>
<evidence type="ECO:0000256" key="3">
    <source>
        <dbReference type="ARBA" id="ARBA00022679"/>
    </source>
</evidence>
<dbReference type="GO" id="GO:0008270">
    <property type="term" value="F:zinc ion binding"/>
    <property type="evidence" value="ECO:0007669"/>
    <property type="project" value="UniProtKB-KW"/>
</dbReference>
<keyword evidence="6" id="KW-0863">Zinc-finger</keyword>
<evidence type="ECO:0000259" key="9">
    <source>
        <dbReference type="PROSITE" id="PS50158"/>
    </source>
</evidence>
<dbReference type="GO" id="GO:0003676">
    <property type="term" value="F:nucleic acid binding"/>
    <property type="evidence" value="ECO:0007669"/>
    <property type="project" value="InterPro"/>
</dbReference>